<evidence type="ECO:0008006" key="3">
    <source>
        <dbReference type="Google" id="ProtNLM"/>
    </source>
</evidence>
<name>A0ABT3CVH7_9BACT</name>
<dbReference type="RefSeq" id="WP_264138506.1">
    <property type="nucleotide sequence ID" value="NZ_JAOYOD010000001.1"/>
</dbReference>
<proteinExistence type="predicted"/>
<reference evidence="1 2" key="1">
    <citation type="submission" date="2022-10" db="EMBL/GenBank/DDBJ databases">
        <title>Comparative genomics and taxonomic characterization of three novel marine species of genus Reichenbachiella exhibiting antioxidant and polysaccharide degradation activities.</title>
        <authorList>
            <person name="Muhammad N."/>
            <person name="Lee Y.-J."/>
            <person name="Ko J."/>
            <person name="Kim S.-G."/>
        </authorList>
    </citation>
    <scope>NUCLEOTIDE SEQUENCE [LARGE SCALE GENOMIC DNA]</scope>
    <source>
        <strain evidence="1 2">ABR2-5</strain>
    </source>
</reference>
<dbReference type="EMBL" id="JAOYOD010000001">
    <property type="protein sequence ID" value="MCV9387686.1"/>
    <property type="molecule type" value="Genomic_DNA"/>
</dbReference>
<protein>
    <recommendedName>
        <fullName evidence="3">DUF4136 domain-containing protein</fullName>
    </recommendedName>
</protein>
<evidence type="ECO:0000313" key="1">
    <source>
        <dbReference type="EMBL" id="MCV9387686.1"/>
    </source>
</evidence>
<evidence type="ECO:0000313" key="2">
    <source>
        <dbReference type="Proteomes" id="UP001300692"/>
    </source>
</evidence>
<accession>A0ABT3CVH7</accession>
<sequence length="226" mass="25932">MLFYKPSAFRYLGISLILLILVATSGCSPSLVSWTSPAYEPHQFKKVVVFGMFQRLDVRLAFEESLVDALMEIGYPAGHGMTLIPPSYEISSNEDMQRIIKKENFDLVIMASTVDEKKETQYHPGNTGYAYGPYGYDMYNYYNYRYGYNVYYGGYGYGWQDAGYYTEETRYIIECQLYDLSPDAKTETGIIYTGQSQVLESSNIRTLAARYAKILLKDLKENKILN</sequence>
<dbReference type="Proteomes" id="UP001300692">
    <property type="component" value="Unassembled WGS sequence"/>
</dbReference>
<gene>
    <name evidence="1" type="ORF">N7U62_13475</name>
</gene>
<organism evidence="1 2">
    <name type="scientific">Reichenbachiella ulvae</name>
    <dbReference type="NCBI Taxonomy" id="2980104"/>
    <lineage>
        <taxon>Bacteria</taxon>
        <taxon>Pseudomonadati</taxon>
        <taxon>Bacteroidota</taxon>
        <taxon>Cytophagia</taxon>
        <taxon>Cytophagales</taxon>
        <taxon>Reichenbachiellaceae</taxon>
        <taxon>Reichenbachiella</taxon>
    </lineage>
</organism>
<dbReference type="PROSITE" id="PS51257">
    <property type="entry name" value="PROKAR_LIPOPROTEIN"/>
    <property type="match status" value="1"/>
</dbReference>
<comment type="caution">
    <text evidence="1">The sequence shown here is derived from an EMBL/GenBank/DDBJ whole genome shotgun (WGS) entry which is preliminary data.</text>
</comment>
<keyword evidence="2" id="KW-1185">Reference proteome</keyword>
<dbReference type="Gene3D" id="3.30.160.670">
    <property type="match status" value="1"/>
</dbReference>